<dbReference type="AlphaFoldDB" id="A0A024GQH0"/>
<dbReference type="Pfam" id="PF14681">
    <property type="entry name" value="UPRTase"/>
    <property type="match status" value="1"/>
</dbReference>
<evidence type="ECO:0000313" key="3">
    <source>
        <dbReference type="EMBL" id="CCI49026.1"/>
    </source>
</evidence>
<dbReference type="STRING" id="65357.A0A024GQH0"/>
<protein>
    <recommendedName>
        <fullName evidence="2">Phosphoribosyltransferase domain-containing protein</fullName>
    </recommendedName>
</protein>
<evidence type="ECO:0000259" key="2">
    <source>
        <dbReference type="Pfam" id="PF14681"/>
    </source>
</evidence>
<dbReference type="EMBL" id="CAIX01000268">
    <property type="protein sequence ID" value="CCI49026.1"/>
    <property type="molecule type" value="Genomic_DNA"/>
</dbReference>
<dbReference type="Gene3D" id="1.10.10.60">
    <property type="entry name" value="Homeodomain-like"/>
    <property type="match status" value="1"/>
</dbReference>
<feature type="region of interest" description="Disordered" evidence="1">
    <location>
        <begin position="189"/>
        <end position="212"/>
    </location>
</feature>
<gene>
    <name evidence="3" type="ORF">BN9_102800</name>
</gene>
<comment type="caution">
    <text evidence="3">The sequence shown here is derived from an EMBL/GenBank/DDBJ whole genome shotgun (WGS) entry which is preliminary data.</text>
</comment>
<proteinExistence type="predicted"/>
<feature type="compositionally biased region" description="Polar residues" evidence="1">
    <location>
        <begin position="200"/>
        <end position="212"/>
    </location>
</feature>
<dbReference type="OrthoDB" id="106623at2759"/>
<feature type="compositionally biased region" description="Basic residues" evidence="1">
    <location>
        <begin position="189"/>
        <end position="198"/>
    </location>
</feature>
<feature type="domain" description="Phosphoribosyltransferase" evidence="2">
    <location>
        <begin position="276"/>
        <end position="439"/>
    </location>
</feature>
<dbReference type="Gene3D" id="3.40.50.2020">
    <property type="match status" value="1"/>
</dbReference>
<name>A0A024GQH0_9STRA</name>
<dbReference type="Proteomes" id="UP000053237">
    <property type="component" value="Unassembled WGS sequence"/>
</dbReference>
<accession>A0A024GQH0</accession>
<dbReference type="InterPro" id="IPR029057">
    <property type="entry name" value="PRTase-like"/>
</dbReference>
<sequence length="485" mass="54663">MPSNDPDPELRFTSMRTLKSEPNDQFRATLPALSTILCGREEYHSNELEVALQNRSVPALVPRLSVQACNEDMVHEWAKKRSYAFPIGKLYQNSDKDGELGSKRSLNVLSQSDTANLSIVPINRNETNVRKRNKRSRYLREIDRRTILLRIENGEKQADLAKEYQVSRAAICNLNKNRTQVLSRRNKNPFAKHPKHTQVGRMTNPNLPESPCSTVSEVSVTAEELKCEFTRSIRVELGTPTWSYGSTQNGSTGQFHQVDSAAMKLIITFLLKQFSSMSTNMFERTVERVIRLLLEEAISKVPNQEAAILFDNGEMKSGLVMSFPYCGVSLEQNGSPMLNALQYLDPSVATGRIRSVNGTYDGKKDTLKLMQSTLPSNLENHCVLLLDLVTLSGQSACKTIDWLKWNTIKTIILVTLMISPIAIEKLQKCANVTVVTAMVCDFQAADISRETYEYPSVLTALFLTQLEKILEYKSLDRINRSNAQQ</sequence>
<dbReference type="InParanoid" id="A0A024GQH0"/>
<dbReference type="SUPFAM" id="SSF53271">
    <property type="entry name" value="PRTase-like"/>
    <property type="match status" value="1"/>
</dbReference>
<keyword evidence="4" id="KW-1185">Reference proteome</keyword>
<evidence type="ECO:0000313" key="4">
    <source>
        <dbReference type="Proteomes" id="UP000053237"/>
    </source>
</evidence>
<organism evidence="3 4">
    <name type="scientific">Albugo candida</name>
    <dbReference type="NCBI Taxonomy" id="65357"/>
    <lineage>
        <taxon>Eukaryota</taxon>
        <taxon>Sar</taxon>
        <taxon>Stramenopiles</taxon>
        <taxon>Oomycota</taxon>
        <taxon>Peronosporomycetes</taxon>
        <taxon>Albuginales</taxon>
        <taxon>Albuginaceae</taxon>
        <taxon>Albugo</taxon>
    </lineage>
</organism>
<dbReference type="InterPro" id="IPR000836">
    <property type="entry name" value="PRTase_dom"/>
</dbReference>
<reference evidence="3 4" key="1">
    <citation type="submission" date="2012-05" db="EMBL/GenBank/DDBJ databases">
        <title>Recombination and specialization in a pathogen metapopulation.</title>
        <authorList>
            <person name="Gardiner A."/>
            <person name="Kemen E."/>
            <person name="Schultz-Larsen T."/>
            <person name="MacLean D."/>
            <person name="Van Oosterhout C."/>
            <person name="Jones J.D.G."/>
        </authorList>
    </citation>
    <scope>NUCLEOTIDE SEQUENCE [LARGE SCALE GENOMIC DNA]</scope>
    <source>
        <strain evidence="3 4">Ac Nc2</strain>
    </source>
</reference>
<evidence type="ECO:0000256" key="1">
    <source>
        <dbReference type="SAM" id="MobiDB-lite"/>
    </source>
</evidence>